<name>A0A9P1I2R3_9PELO</name>
<evidence type="ECO:0000313" key="19">
    <source>
        <dbReference type="EMBL" id="CAI5437651.1"/>
    </source>
</evidence>
<evidence type="ECO:0000256" key="9">
    <source>
        <dbReference type="ARBA" id="ARBA00022807"/>
    </source>
</evidence>
<keyword evidence="20" id="KW-1185">Reference proteome</keyword>
<evidence type="ECO:0000256" key="8">
    <source>
        <dbReference type="ARBA" id="ARBA00022801"/>
    </source>
</evidence>
<feature type="domain" description="UBP-type" evidence="18">
    <location>
        <begin position="168"/>
        <end position="283"/>
    </location>
</feature>
<evidence type="ECO:0000256" key="1">
    <source>
        <dbReference type="ARBA" id="ARBA00000707"/>
    </source>
</evidence>
<evidence type="ECO:0000259" key="18">
    <source>
        <dbReference type="PROSITE" id="PS50271"/>
    </source>
</evidence>
<feature type="binding site" evidence="12">
    <location>
        <position position="203"/>
    </location>
    <ligand>
        <name>substrate</name>
    </ligand>
</feature>
<reference evidence="19" key="1">
    <citation type="submission" date="2022-11" db="EMBL/GenBank/DDBJ databases">
        <authorList>
            <person name="Kikuchi T."/>
        </authorList>
    </citation>
    <scope>NUCLEOTIDE SEQUENCE</scope>
    <source>
        <strain evidence="19">PS1010</strain>
    </source>
</reference>
<dbReference type="Pfam" id="PF17807">
    <property type="entry name" value="zf-UBP_var"/>
    <property type="match status" value="1"/>
</dbReference>
<evidence type="ECO:0000256" key="15">
    <source>
        <dbReference type="RuleBase" id="RU366025"/>
    </source>
</evidence>
<keyword evidence="3 15" id="KW-0645">Protease</keyword>
<feature type="binding site" evidence="13">
    <location>
        <position position="230"/>
    </location>
    <ligand>
        <name>Zn(2+)</name>
        <dbReference type="ChEBI" id="CHEBI:29105"/>
    </ligand>
</feature>
<evidence type="ECO:0000256" key="5">
    <source>
        <dbReference type="ARBA" id="ARBA00022737"/>
    </source>
</evidence>
<dbReference type="GO" id="GO:0008270">
    <property type="term" value="F:zinc ion binding"/>
    <property type="evidence" value="ECO:0007669"/>
    <property type="project" value="UniProtKB-KW"/>
</dbReference>
<dbReference type="InterPro" id="IPR009060">
    <property type="entry name" value="UBA-like_sf"/>
</dbReference>
<dbReference type="PROSITE" id="PS00972">
    <property type="entry name" value="USP_1"/>
    <property type="match status" value="1"/>
</dbReference>
<dbReference type="Pfam" id="PF00443">
    <property type="entry name" value="UCH"/>
    <property type="match status" value="1"/>
</dbReference>
<keyword evidence="9 15" id="KW-0788">Thiol protease</keyword>
<comment type="catalytic activity">
    <reaction evidence="1 15">
        <text>Thiol-dependent hydrolysis of ester, thioester, amide, peptide and isopeptide bonds formed by the C-terminal Gly of ubiquitin (a 76-residue protein attached to proteins as an intracellular targeting signal).</text>
        <dbReference type="EC" id="3.4.19.12"/>
    </reaction>
</comment>
<evidence type="ECO:0000256" key="2">
    <source>
        <dbReference type="ARBA" id="ARBA00009085"/>
    </source>
</evidence>
<dbReference type="PROSITE" id="PS00973">
    <property type="entry name" value="USP_2"/>
    <property type="match status" value="1"/>
</dbReference>
<dbReference type="CDD" id="cd02658">
    <property type="entry name" value="Peptidase_C19B"/>
    <property type="match status" value="1"/>
</dbReference>
<feature type="binding site" evidence="12">
    <location>
        <position position="264"/>
    </location>
    <ligand>
        <name>substrate</name>
    </ligand>
</feature>
<dbReference type="SMART" id="SM00165">
    <property type="entry name" value="UBA"/>
    <property type="match status" value="2"/>
</dbReference>
<evidence type="ECO:0000256" key="11">
    <source>
        <dbReference type="PIRSR" id="PIRSR016308-1"/>
    </source>
</evidence>
<dbReference type="GO" id="GO:0016579">
    <property type="term" value="P:protein deubiquitination"/>
    <property type="evidence" value="ECO:0007669"/>
    <property type="project" value="InterPro"/>
</dbReference>
<dbReference type="Gene3D" id="1.10.8.10">
    <property type="entry name" value="DNA helicase RuvA subunit, C-terminal domain"/>
    <property type="match status" value="2"/>
</dbReference>
<evidence type="ECO:0000256" key="3">
    <source>
        <dbReference type="ARBA" id="ARBA00022670"/>
    </source>
</evidence>
<proteinExistence type="inferred from homology"/>
<keyword evidence="10 13" id="KW-0862">Zinc</keyword>
<dbReference type="EC" id="3.4.19.12" evidence="15"/>
<evidence type="ECO:0000256" key="14">
    <source>
        <dbReference type="PROSITE-ProRule" id="PRU00502"/>
    </source>
</evidence>
<dbReference type="PANTHER" id="PTHR21646">
    <property type="entry name" value="UBIQUITIN CARBOXYL-TERMINAL HYDROLASE"/>
    <property type="match status" value="1"/>
</dbReference>
<protein>
    <recommendedName>
        <fullName evidence="15">Ubiquitin carboxyl-terminal hydrolase</fullName>
        <ecNumber evidence="15">3.4.19.12</ecNumber>
    </recommendedName>
</protein>
<dbReference type="InterPro" id="IPR013083">
    <property type="entry name" value="Znf_RING/FYVE/PHD"/>
</dbReference>
<evidence type="ECO:0000256" key="12">
    <source>
        <dbReference type="PIRSR" id="PIRSR016308-2"/>
    </source>
</evidence>
<evidence type="ECO:0000313" key="20">
    <source>
        <dbReference type="Proteomes" id="UP001152747"/>
    </source>
</evidence>
<dbReference type="PROSITE" id="PS50235">
    <property type="entry name" value="USP_3"/>
    <property type="match status" value="1"/>
</dbReference>
<keyword evidence="7 15" id="KW-0833">Ubl conjugation pathway</keyword>
<comment type="caution">
    <text evidence="19">The sequence shown here is derived from an EMBL/GenBank/DDBJ whole genome shotgun (WGS) entry which is preliminary data.</text>
</comment>
<dbReference type="PANTHER" id="PTHR21646:SF10">
    <property type="entry name" value="UBIQUITIN CARBOXYL-TERMINAL HYDROLASE 14"/>
    <property type="match status" value="1"/>
</dbReference>
<feature type="binding site" evidence="12">
    <location>
        <position position="261"/>
    </location>
    <ligand>
        <name>substrate</name>
    </ligand>
</feature>
<dbReference type="InterPro" id="IPR016652">
    <property type="entry name" value="Ubiquitinyl_hydrolase"/>
</dbReference>
<keyword evidence="5" id="KW-0677">Repeat</keyword>
<dbReference type="PROSITE" id="PS50271">
    <property type="entry name" value="ZF_UBP"/>
    <property type="match status" value="1"/>
</dbReference>
<dbReference type="SUPFAM" id="SSF46934">
    <property type="entry name" value="UBA-like"/>
    <property type="match status" value="1"/>
</dbReference>
<evidence type="ECO:0000256" key="13">
    <source>
        <dbReference type="PIRSR" id="PIRSR016308-3"/>
    </source>
</evidence>
<feature type="active site" description="Proton acceptor" evidence="11">
    <location>
        <position position="730"/>
    </location>
</feature>
<dbReference type="EMBL" id="CANHGI010000001">
    <property type="protein sequence ID" value="CAI5437651.1"/>
    <property type="molecule type" value="Genomic_DNA"/>
</dbReference>
<feature type="binding site" evidence="13">
    <location>
        <position position="213"/>
    </location>
    <ligand>
        <name>Zn(2+)</name>
        <dbReference type="ChEBI" id="CHEBI:29105"/>
    </ligand>
</feature>
<gene>
    <name evidence="19" type="ORF">CAMP_LOCUS288</name>
</gene>
<evidence type="ECO:0000256" key="7">
    <source>
        <dbReference type="ARBA" id="ARBA00022786"/>
    </source>
</evidence>
<keyword evidence="8 15" id="KW-0378">Hydrolase</keyword>
<dbReference type="InterPro" id="IPR001394">
    <property type="entry name" value="Peptidase_C19_UCH"/>
</dbReference>
<dbReference type="Gene3D" id="3.90.70.10">
    <property type="entry name" value="Cysteine proteinases"/>
    <property type="match status" value="1"/>
</dbReference>
<dbReference type="InterPro" id="IPR041432">
    <property type="entry name" value="UBP13_Znf-UBP_var"/>
</dbReference>
<dbReference type="GO" id="GO:0004843">
    <property type="term" value="F:cysteine-type deubiquitinase activity"/>
    <property type="evidence" value="ECO:0007669"/>
    <property type="project" value="UniProtKB-UniRule"/>
</dbReference>
<evidence type="ECO:0000259" key="16">
    <source>
        <dbReference type="PROSITE" id="PS50030"/>
    </source>
</evidence>
<dbReference type="SMART" id="SM00290">
    <property type="entry name" value="ZnF_UBP"/>
    <property type="match status" value="1"/>
</dbReference>
<feature type="binding site" evidence="13">
    <location>
        <position position="196"/>
    </location>
    <ligand>
        <name>Zn(2+)</name>
        <dbReference type="ChEBI" id="CHEBI:29105"/>
    </ligand>
</feature>
<dbReference type="InterPro" id="IPR038765">
    <property type="entry name" value="Papain-like_cys_pep_sf"/>
</dbReference>
<evidence type="ECO:0000256" key="10">
    <source>
        <dbReference type="ARBA" id="ARBA00022833"/>
    </source>
</evidence>
<dbReference type="AlphaFoldDB" id="A0A9P1I2R3"/>
<evidence type="ECO:0000256" key="6">
    <source>
        <dbReference type="ARBA" id="ARBA00022771"/>
    </source>
</evidence>
<dbReference type="OrthoDB" id="361536at2759"/>
<feature type="domain" description="UBA" evidence="16">
    <location>
        <begin position="658"/>
        <end position="697"/>
    </location>
</feature>
<feature type="binding site" evidence="12">
    <location>
        <position position="259"/>
    </location>
    <ligand>
        <name>substrate</name>
    </ligand>
</feature>
<dbReference type="SUPFAM" id="SSF57850">
    <property type="entry name" value="RING/U-box"/>
    <property type="match status" value="1"/>
</dbReference>
<organism evidence="19 20">
    <name type="scientific">Caenorhabditis angaria</name>
    <dbReference type="NCBI Taxonomy" id="860376"/>
    <lineage>
        <taxon>Eukaryota</taxon>
        <taxon>Metazoa</taxon>
        <taxon>Ecdysozoa</taxon>
        <taxon>Nematoda</taxon>
        <taxon>Chromadorea</taxon>
        <taxon>Rhabditida</taxon>
        <taxon>Rhabditina</taxon>
        <taxon>Rhabditomorpha</taxon>
        <taxon>Rhabditoidea</taxon>
        <taxon>Rhabditidae</taxon>
        <taxon>Peloderinae</taxon>
        <taxon>Caenorhabditis</taxon>
    </lineage>
</organism>
<feature type="active site" description="Nucleophile" evidence="11">
    <location>
        <position position="334"/>
    </location>
</feature>
<feature type="domain" description="UBA" evidence="16">
    <location>
        <begin position="595"/>
        <end position="638"/>
    </location>
</feature>
<dbReference type="InterPro" id="IPR015940">
    <property type="entry name" value="UBA"/>
</dbReference>
<dbReference type="FunFam" id="3.30.40.10:FF:000396">
    <property type="entry name" value="Ubiquitin carboxyl-terminal hydrolase"/>
    <property type="match status" value="1"/>
</dbReference>
<dbReference type="Pfam" id="PF00627">
    <property type="entry name" value="UBA"/>
    <property type="match status" value="2"/>
</dbReference>
<dbReference type="InterPro" id="IPR018200">
    <property type="entry name" value="USP_CS"/>
</dbReference>
<dbReference type="Proteomes" id="UP001152747">
    <property type="component" value="Unassembled WGS sequence"/>
</dbReference>
<comment type="similarity">
    <text evidence="2 15">Belongs to the peptidase C19 family.</text>
</comment>
<dbReference type="Pfam" id="PF02148">
    <property type="entry name" value="zf-UBP"/>
    <property type="match status" value="1"/>
</dbReference>
<evidence type="ECO:0000256" key="4">
    <source>
        <dbReference type="ARBA" id="ARBA00022723"/>
    </source>
</evidence>
<keyword evidence="4 13" id="KW-0479">Metal-binding</keyword>
<sequence>MSSEVIVPQIEEFVASDAFKAPNSTTKVYKDECAYCFANPHIKDGLYISLKTYYCFCREHVGTYSELNGDNVFVQLVSKKHVSNASPPRGVGEPTNKITKLSIDAPKIEFEDNYYVVVYPDFENRIDANSITLEPLTNAIRVISSATSAERLAALSSTSNAWDAEIKLITKHANLEQLNNSKILPNSGWQCETEGCGLTENLWLCLTDGSVRCGRSQFLSDGLKSAGNGHMQEYYNENKYPLVVKLGTICAQLDAADVYSYDEDDAVIDPNLDKHLAHFGLDPAKLEKTVKSTIEMELDMNEKWEWARCQEDGATLEPIYGPGYTGLINTGSSCYMNSVLQAILQIENFRRRYVQGAWDIFTSQSVEELHNSFNAQFAKVLSSMMSGKFADEQNIETNHIKPLQFKRVTAGSHPEFSTAKQQDVEEYIRFLLEKVSENTAPGTPDPTKAIRFETWNRFEDIASKKVRYTEQEEVIVHLPIPQNLLKPIEGSENRYKVDMGQTLDAYFADQFVDGYKSPITGEVKGATNTLRFKTFPDYLFIQVQKFAYSNDGQMKKLDIDFEIQEQLDLSFFRGNGKAENEELLPEDAKVEKPVVIPDNIRNVAEQLKGMGFSDNASIKAAFEAKGNVELATDWLMNHLDDPTLNEAYRPPSDSTSSGPSEADIATFVEFGFSKHQARYALSQKSNVQEAMDWLFNNLDNVPPEEYVDGEGSYELIGMISHMGSRPDSGHYVAHMLKNQKWVLFNDEKVALSQDPPKKLAYVYLYKRV</sequence>
<feature type="domain" description="USP" evidence="17">
    <location>
        <begin position="325"/>
        <end position="768"/>
    </location>
</feature>
<feature type="binding site" evidence="12">
    <location>
        <begin position="215"/>
        <end position="218"/>
    </location>
    <ligand>
        <name>substrate</name>
    </ligand>
</feature>
<evidence type="ECO:0000259" key="17">
    <source>
        <dbReference type="PROSITE" id="PS50235"/>
    </source>
</evidence>
<dbReference type="Gene3D" id="3.30.40.10">
    <property type="entry name" value="Zinc/RING finger domain, C3HC4 (zinc finger)"/>
    <property type="match status" value="2"/>
</dbReference>
<dbReference type="SUPFAM" id="SSF54001">
    <property type="entry name" value="Cysteine proteinases"/>
    <property type="match status" value="1"/>
</dbReference>
<dbReference type="PIRSF" id="PIRSF016308">
    <property type="entry name" value="UBP"/>
    <property type="match status" value="1"/>
</dbReference>
<accession>A0A9P1I2R3</accession>
<dbReference type="InterPro" id="IPR028889">
    <property type="entry name" value="USP"/>
</dbReference>
<keyword evidence="6 14" id="KW-0863">Zinc-finger</keyword>
<dbReference type="InterPro" id="IPR050185">
    <property type="entry name" value="Ub_carboxyl-term_hydrolase"/>
</dbReference>
<dbReference type="GO" id="GO:0006508">
    <property type="term" value="P:proteolysis"/>
    <property type="evidence" value="ECO:0007669"/>
    <property type="project" value="UniProtKB-KW"/>
</dbReference>
<feature type="binding site" evidence="13">
    <location>
        <position position="191"/>
    </location>
    <ligand>
        <name>Zn(2+)</name>
        <dbReference type="ChEBI" id="CHEBI:29105"/>
    </ligand>
</feature>
<dbReference type="PROSITE" id="PS50030">
    <property type="entry name" value="UBA"/>
    <property type="match status" value="2"/>
</dbReference>
<dbReference type="InterPro" id="IPR001607">
    <property type="entry name" value="Znf_UBP"/>
</dbReference>